<evidence type="ECO:0000256" key="6">
    <source>
        <dbReference type="PROSITE-ProRule" id="PRU00146"/>
    </source>
</evidence>
<feature type="region of interest" description="Disordered" evidence="7">
    <location>
        <begin position="1"/>
        <end position="40"/>
    </location>
</feature>
<dbReference type="AlphaFoldDB" id="A0AAF0DB67"/>
<dbReference type="Pfam" id="PF00628">
    <property type="entry name" value="PHD"/>
    <property type="match status" value="1"/>
</dbReference>
<evidence type="ECO:0000313" key="9">
    <source>
        <dbReference type="EMBL" id="WEW55020.1"/>
    </source>
</evidence>
<dbReference type="GO" id="GO:0005634">
    <property type="term" value="C:nucleus"/>
    <property type="evidence" value="ECO:0007669"/>
    <property type="project" value="UniProtKB-SubCell"/>
</dbReference>
<dbReference type="GO" id="GO:0003677">
    <property type="term" value="F:DNA binding"/>
    <property type="evidence" value="ECO:0007669"/>
    <property type="project" value="TreeGrafter"/>
</dbReference>
<feature type="compositionally biased region" description="Low complexity" evidence="7">
    <location>
        <begin position="55"/>
        <end position="72"/>
    </location>
</feature>
<feature type="compositionally biased region" description="Polar residues" evidence="7">
    <location>
        <begin position="87"/>
        <end position="100"/>
    </location>
</feature>
<protein>
    <recommendedName>
        <fullName evidence="8">PHD-type domain-containing protein</fullName>
    </recommendedName>
</protein>
<evidence type="ECO:0000256" key="2">
    <source>
        <dbReference type="ARBA" id="ARBA00022723"/>
    </source>
</evidence>
<evidence type="ECO:0000256" key="4">
    <source>
        <dbReference type="ARBA" id="ARBA00022833"/>
    </source>
</evidence>
<comment type="subcellular location">
    <subcellularLocation>
        <location evidence="1">Nucleus</location>
    </subcellularLocation>
</comment>
<feature type="compositionally biased region" description="Low complexity" evidence="7">
    <location>
        <begin position="465"/>
        <end position="484"/>
    </location>
</feature>
<dbReference type="EMBL" id="CP120627">
    <property type="protein sequence ID" value="WEW55020.1"/>
    <property type="molecule type" value="Genomic_DNA"/>
</dbReference>
<dbReference type="Gene3D" id="3.30.40.10">
    <property type="entry name" value="Zinc/RING finger domain, C3HC4 (zinc finger)"/>
    <property type="match status" value="1"/>
</dbReference>
<evidence type="ECO:0000256" key="3">
    <source>
        <dbReference type="ARBA" id="ARBA00022771"/>
    </source>
</evidence>
<dbReference type="InterPro" id="IPR013083">
    <property type="entry name" value="Znf_RING/FYVE/PHD"/>
</dbReference>
<dbReference type="InterPro" id="IPR011011">
    <property type="entry name" value="Znf_FYVE_PHD"/>
</dbReference>
<feature type="region of interest" description="Disordered" evidence="7">
    <location>
        <begin position="443"/>
        <end position="525"/>
    </location>
</feature>
<feature type="region of interest" description="Disordered" evidence="7">
    <location>
        <begin position="55"/>
        <end position="151"/>
    </location>
</feature>
<dbReference type="CDD" id="cd15502">
    <property type="entry name" value="PHD_Phf1p_Phf2p_like"/>
    <property type="match status" value="1"/>
</dbReference>
<proteinExistence type="predicted"/>
<dbReference type="Proteomes" id="UP001219355">
    <property type="component" value="Chromosome 1"/>
</dbReference>
<evidence type="ECO:0000259" key="8">
    <source>
        <dbReference type="PROSITE" id="PS50016"/>
    </source>
</evidence>
<gene>
    <name evidence="9" type="ORF">PRK78_000447</name>
</gene>
<dbReference type="GO" id="GO:0045814">
    <property type="term" value="P:negative regulation of gene expression, epigenetic"/>
    <property type="evidence" value="ECO:0007669"/>
    <property type="project" value="TreeGrafter"/>
</dbReference>
<dbReference type="PROSITE" id="PS01359">
    <property type="entry name" value="ZF_PHD_1"/>
    <property type="match status" value="1"/>
</dbReference>
<sequence>MDSKSPFSSVNPNAGSISNSNESQPLSVNLATSPIPGASSGAEISVVQPRLGVPQLSISSSPLSSATPLSRSTNESLTGLKGVSEPNAPSGTGGDQQLQTAKLHAKPQESENLSRNADAVASPPGAMISSHAELSSMTSNSLSTPQSVSETAASITAATTAMAGVLTKPNAASLRKIAPAPHPAAEVAGKNAPALVPQPSETPKRLRKTAQKRNKKRKAGPFDDDEDGIIKAGNSDSESDECTSLTTQTKSGRQIHRPTVFAPQQNSASTSATGPTVSPAGAADGQSPPRKKRRVRKGKEVNITCERCERGYSPSSNPIVFCDDCNGAWHQFCHDPPIGIDVVKVKESEWFCSECRPVKVSASTEAIANSTEGGMAVTTTAYDNSFLEAHNLVGGSDFTYAEKLGYLSRLSHAALVHLLVQISDSDPDLPLFPSNLKDLHPSTFIPSSTSKPSNQTINPLSQEDPTQTTPSSSAPSHTTSQPTTDPENQPAPCNSAPVAAPAPSYDSDDEYIPEHRLYPRPGNGFRLPPDSVDLDMLLEDASCPTFSHALHGPAKMRSDVVGLEVNSEYGIVSNILSRGGIPPTTKIQGRVRQN</sequence>
<keyword evidence="4" id="KW-0862">Zinc</keyword>
<organism evidence="9 10">
    <name type="scientific">Emydomyces testavorans</name>
    <dbReference type="NCBI Taxonomy" id="2070801"/>
    <lineage>
        <taxon>Eukaryota</taxon>
        <taxon>Fungi</taxon>
        <taxon>Dikarya</taxon>
        <taxon>Ascomycota</taxon>
        <taxon>Pezizomycotina</taxon>
        <taxon>Eurotiomycetes</taxon>
        <taxon>Eurotiomycetidae</taxon>
        <taxon>Onygenales</taxon>
        <taxon>Nannizziopsiaceae</taxon>
        <taxon>Emydomyces</taxon>
    </lineage>
</organism>
<evidence type="ECO:0000313" key="10">
    <source>
        <dbReference type="Proteomes" id="UP001219355"/>
    </source>
</evidence>
<keyword evidence="10" id="KW-1185">Reference proteome</keyword>
<feature type="compositionally biased region" description="Basic residues" evidence="7">
    <location>
        <begin position="205"/>
        <end position="219"/>
    </location>
</feature>
<dbReference type="PANTHER" id="PTHR12628">
    <property type="entry name" value="POLYCOMB-LIKE TRANSCRIPTION FACTOR"/>
    <property type="match status" value="1"/>
</dbReference>
<keyword evidence="5" id="KW-0539">Nucleus</keyword>
<dbReference type="InterPro" id="IPR019786">
    <property type="entry name" value="Zinc_finger_PHD-type_CS"/>
</dbReference>
<feature type="compositionally biased region" description="Polar residues" evidence="7">
    <location>
        <begin position="444"/>
        <end position="464"/>
    </location>
</feature>
<feature type="compositionally biased region" description="Polar residues" evidence="7">
    <location>
        <begin position="262"/>
        <end position="276"/>
    </location>
</feature>
<evidence type="ECO:0000256" key="1">
    <source>
        <dbReference type="ARBA" id="ARBA00004123"/>
    </source>
</evidence>
<dbReference type="GO" id="GO:0008270">
    <property type="term" value="F:zinc ion binding"/>
    <property type="evidence" value="ECO:0007669"/>
    <property type="project" value="UniProtKB-KW"/>
</dbReference>
<accession>A0AAF0DB67</accession>
<feature type="domain" description="PHD-type" evidence="8">
    <location>
        <begin position="302"/>
        <end position="358"/>
    </location>
</feature>
<dbReference type="PROSITE" id="PS50016">
    <property type="entry name" value="ZF_PHD_2"/>
    <property type="match status" value="1"/>
</dbReference>
<dbReference type="InterPro" id="IPR001965">
    <property type="entry name" value="Znf_PHD"/>
</dbReference>
<reference evidence="9" key="1">
    <citation type="submission" date="2023-03" db="EMBL/GenBank/DDBJ databases">
        <title>Emydomyces testavorans Genome Sequence.</title>
        <authorList>
            <person name="Hoyer L."/>
        </authorList>
    </citation>
    <scope>NUCLEOTIDE SEQUENCE</scope>
    <source>
        <strain evidence="9">16-2883</strain>
    </source>
</reference>
<dbReference type="SMART" id="SM00249">
    <property type="entry name" value="PHD"/>
    <property type="match status" value="1"/>
</dbReference>
<feature type="region of interest" description="Disordered" evidence="7">
    <location>
        <begin position="182"/>
        <end position="298"/>
    </location>
</feature>
<keyword evidence="3 6" id="KW-0863">Zinc-finger</keyword>
<keyword evidence="2" id="KW-0479">Metal-binding</keyword>
<dbReference type="PANTHER" id="PTHR12628:SF10">
    <property type="entry name" value="HOMEOBOX DOMAIN-CONTAINING PROTEIN"/>
    <property type="match status" value="1"/>
</dbReference>
<feature type="compositionally biased region" description="Polar residues" evidence="7">
    <location>
        <begin position="1"/>
        <end position="32"/>
    </location>
</feature>
<name>A0AAF0DB67_9EURO</name>
<evidence type="ECO:0000256" key="5">
    <source>
        <dbReference type="ARBA" id="ARBA00023242"/>
    </source>
</evidence>
<dbReference type="GO" id="GO:0003682">
    <property type="term" value="F:chromatin binding"/>
    <property type="evidence" value="ECO:0007669"/>
    <property type="project" value="TreeGrafter"/>
</dbReference>
<dbReference type="SUPFAM" id="SSF57903">
    <property type="entry name" value="FYVE/PHD zinc finger"/>
    <property type="match status" value="1"/>
</dbReference>
<dbReference type="InterPro" id="IPR019787">
    <property type="entry name" value="Znf_PHD-finger"/>
</dbReference>
<feature type="compositionally biased region" description="Polar residues" evidence="7">
    <location>
        <begin position="242"/>
        <end position="252"/>
    </location>
</feature>
<evidence type="ECO:0000256" key="7">
    <source>
        <dbReference type="SAM" id="MobiDB-lite"/>
    </source>
</evidence>
<feature type="compositionally biased region" description="Polar residues" evidence="7">
    <location>
        <begin position="132"/>
        <end position="150"/>
    </location>
</feature>